<keyword evidence="2" id="KW-1185">Reference proteome</keyword>
<organism evidence="1 2">
    <name type="scientific">Terrihabitans rhizophilus</name>
    <dbReference type="NCBI Taxonomy" id="3092662"/>
    <lineage>
        <taxon>Bacteria</taxon>
        <taxon>Pseudomonadati</taxon>
        <taxon>Pseudomonadota</taxon>
        <taxon>Alphaproteobacteria</taxon>
        <taxon>Hyphomicrobiales</taxon>
        <taxon>Terrihabitans</taxon>
    </lineage>
</organism>
<reference evidence="1 2" key="1">
    <citation type="submission" date="2023-11" db="EMBL/GenBank/DDBJ databases">
        <authorList>
            <person name="Bao R."/>
        </authorList>
    </citation>
    <scope>NUCLEOTIDE SEQUENCE [LARGE SCALE GENOMIC DNA]</scope>
    <source>
        <strain evidence="1 2">PJ23</strain>
    </source>
</reference>
<gene>
    <name evidence="1" type="ORF">SCD90_02085</name>
</gene>
<dbReference type="Proteomes" id="UP001274321">
    <property type="component" value="Unassembled WGS sequence"/>
</dbReference>
<accession>A0ABU4RJ24</accession>
<dbReference type="EMBL" id="JAXAFJ010000001">
    <property type="protein sequence ID" value="MDX6804842.1"/>
    <property type="molecule type" value="Genomic_DNA"/>
</dbReference>
<name>A0ABU4RJ24_9HYPH</name>
<dbReference type="RefSeq" id="WP_319842957.1">
    <property type="nucleotide sequence ID" value="NZ_JAXAFJ010000001.1"/>
</dbReference>
<sequence>MDEIFQSSLKGKKLPSRIGVGISSLLSACDLASVVGPLQSGACDLVMVFGTSQALASRTDLEICIDVPPLQAAEDDPLAVDVHWIGVSNGVFIRSTEEPHMWDVALHVLRASGATISRIVEVNSSAGAYELAVGGLGLSPCITGKTGRFATSLIGGLPRMPKLAVTVRSADRRLLQLASALAKASLTDAPRRPANGRPGAIVDQQMLSPAAWRPSAQGGV</sequence>
<protein>
    <submittedName>
        <fullName evidence="1">Uncharacterized protein</fullName>
    </submittedName>
</protein>
<proteinExistence type="predicted"/>
<evidence type="ECO:0000313" key="2">
    <source>
        <dbReference type="Proteomes" id="UP001274321"/>
    </source>
</evidence>
<comment type="caution">
    <text evidence="1">The sequence shown here is derived from an EMBL/GenBank/DDBJ whole genome shotgun (WGS) entry which is preliminary data.</text>
</comment>
<evidence type="ECO:0000313" key="1">
    <source>
        <dbReference type="EMBL" id="MDX6804842.1"/>
    </source>
</evidence>